<feature type="domain" description="IgGFc-binding protein N-terminal" evidence="2">
    <location>
        <begin position="135"/>
        <end position="452"/>
    </location>
</feature>
<dbReference type="InterPro" id="IPR035234">
    <property type="entry name" value="IgGFc-bd_N"/>
</dbReference>
<keyword evidence="1" id="KW-0732">Signal</keyword>
<dbReference type="EMBL" id="WAEM01000007">
    <property type="protein sequence ID" value="KAB1154834.1"/>
    <property type="molecule type" value="Genomic_DNA"/>
</dbReference>
<protein>
    <submittedName>
        <fullName evidence="3">T9SS type B sorting domain-containing protein</fullName>
    </submittedName>
</protein>
<dbReference type="Proteomes" id="UP000490922">
    <property type="component" value="Unassembled WGS sequence"/>
</dbReference>
<sequence length="1706" mass="185955">MKKNILLFFILLTTATFAQFSKTHYIPPLGSSSEGSSIAEEQYLYISTPSTNSVNFKVTQLGGILFEGTVSKSTPYIYKIGSGTNTKLIVDKSLVNKILSNKGYTIEADDLIYVTARIIAGNSNQSGALVSKGLAALGKEFRIGALLNTEANPYTANHYTFVAVLATENNTTIKFSDIKLGVSLINNAAVGNTPSPILLNRGESFVMAVEGPEEKNRDGLIGALVSSDKPIALNCGSFAGSNAKQNLDLGFDQIVSAERTGKEYIFIKSTGQPEAERVLLVANEDNTEIFLNGNSTASYTLKAGDYVALNGNDFSSRGNLYVRSSKNVFAYQTVGDKSDNPNTLYANQELFFVPPLSCETPHIIDNIPFIEKIGARIYNGRVTLITQTGSSLNFEVNGTPYTISSLTNLPGISISGPTAVTGNTNYTTYVITGLTGNISAFSSGQLYLAAYGTSDAATFGGFYSGFTFKPEVSFSLLNATDEDCIPNKLLTVNTLTAFDVFQWYYNDLPISGAIQSKYTPTKPGYYFVKATISDCGTRLNSDKIPVSSCPTNLDNDLVNDNLDVDVDNDGITNCNESLGNKNIDLTDTSALNISTTGTLPSSIPFLGTISGEFITETSTEKNSSVSFKNTFLAPTNILLEYVNFANKTDLLNDNGEFIINSDLDKTITVINPSDQLLIDTNYDGIYESGVTQFSSFEIRFRLNSSTPLAVGSGDFKFQSFQTKSISFTHKNLSELSANRATFKLTETCVAKDSDSDGVPDFMDLDSDNDGIPDAVEIQGKNFITPSKIDLNLDGLDDTFLKGLIPTDIDKDGVPDYLDLDSDNDGIHDLTESGSNITDTNLDGVIDNSFNSFGANGLFNSIETFTDSGILNYTIANSDSDKTKNYLDLDSDNDGCLDTIEAGNLDGDGDGLLGDTTPTVNTNGVVTNAQGYAVLPNLNYITFATITINKQPIIVPTCELQNATAIIETSPIDSYQWQILESGNWNDIVDGGSYTGCTTKSLKILAITAAMKGFKYRVKLLENVNSCVLISDEVELIVFDLPIVNSPISLKQCDDDALSDGFSYINLTQNENFISSNYKNEVFTYFKSPIAALNGDTSLQITNPLQYLSETKSVWTRVQDKNQCFRVARVDAVVTATQIPSTFLKEFYECDDFLDVNGNNTANNSNTDGVTSFNFSSVASDINAILPSTSNYTIKYFKNLSDASAETDINGNSLEISQNPLDPISIYNYRNIGYSNLQEIWIRVDSTIDNDCFALGPYIKLHVESIPVINALTPDNIIRRCADRQGNFSFDTSDVQSTIIKGQTNVFLIYTDEKGNPLSSPLPNPLVVKGTKTITVKAFSTISKDPDGPCAAEKTIQFVADVLPEAFPIPANQLEICDDEPNPKNQDGILPFDTSTFEPTILKNQTQIKVEYTDALGNLLPSPLPNPFTTSSQNIKVKVISTINSSCIAQRVLRFVVEPLPIIGLNEDGLYTAMVCNNLPNFKVAIESGILNNVPTTNFKYKWYRNGIEIPNETSSTLQTNFPGTYTVDVSNSLGCFRTRTINVISSDIATIKKINITDLLDTNTIEIIAEGIGNYEYSIDLKKGFQVSPIFVDAPSGILQVYVKDINGCGIVGPIDISVLGIPKFFTPNNDGSNDTWNVKGVSDNFNTKTRIEIFDRSGKLLKQLNAIDKGWDGIYNGEMLPSDDYWYVVTFENNKIVKGHFSLKR</sequence>
<dbReference type="GO" id="GO:0005509">
    <property type="term" value="F:calcium ion binding"/>
    <property type="evidence" value="ECO:0007669"/>
    <property type="project" value="InterPro"/>
</dbReference>
<evidence type="ECO:0000313" key="4">
    <source>
        <dbReference type="Proteomes" id="UP000490922"/>
    </source>
</evidence>
<feature type="signal peptide" evidence="1">
    <location>
        <begin position="1"/>
        <end position="18"/>
    </location>
</feature>
<reference evidence="3 4" key="1">
    <citation type="submission" date="2019-09" db="EMBL/GenBank/DDBJ databases">
        <title>Flavobacterium sp. nov., isolated from glacier ice.</title>
        <authorList>
            <person name="Liu Q."/>
        </authorList>
    </citation>
    <scope>NUCLEOTIDE SEQUENCE [LARGE SCALE GENOMIC DNA]</scope>
    <source>
        <strain evidence="3 4">NBRC 112527</strain>
    </source>
</reference>
<evidence type="ECO:0000259" key="2">
    <source>
        <dbReference type="Pfam" id="PF17517"/>
    </source>
</evidence>
<name>A0A7J5AB91_9FLAO</name>
<organism evidence="3 4">
    <name type="scientific">Flavobacterium luteum</name>
    <dbReference type="NCBI Taxonomy" id="2026654"/>
    <lineage>
        <taxon>Bacteria</taxon>
        <taxon>Pseudomonadati</taxon>
        <taxon>Bacteroidota</taxon>
        <taxon>Flavobacteriia</taxon>
        <taxon>Flavobacteriales</taxon>
        <taxon>Flavobacteriaceae</taxon>
        <taxon>Flavobacterium</taxon>
    </lineage>
</organism>
<dbReference type="NCBIfam" id="TIGR04131">
    <property type="entry name" value="Bac_Flav_CTERM"/>
    <property type="match status" value="1"/>
</dbReference>
<dbReference type="Gene3D" id="2.60.40.10">
    <property type="entry name" value="Immunoglobulins"/>
    <property type="match status" value="1"/>
</dbReference>
<feature type="chain" id="PRO_5029501987" evidence="1">
    <location>
        <begin position="19"/>
        <end position="1706"/>
    </location>
</feature>
<evidence type="ECO:0000313" key="3">
    <source>
        <dbReference type="EMBL" id="KAB1154834.1"/>
    </source>
</evidence>
<dbReference type="InterPro" id="IPR028974">
    <property type="entry name" value="TSP_type-3_rpt"/>
</dbReference>
<dbReference type="Pfam" id="PF17517">
    <property type="entry name" value="IgGFc_binding"/>
    <property type="match status" value="1"/>
</dbReference>
<gene>
    <name evidence="3" type="ORF">F6464_12365</name>
</gene>
<dbReference type="InterPro" id="IPR013783">
    <property type="entry name" value="Ig-like_fold"/>
</dbReference>
<dbReference type="InterPro" id="IPR026341">
    <property type="entry name" value="T9SS_type_B"/>
</dbReference>
<comment type="caution">
    <text evidence="3">The sequence shown here is derived from an EMBL/GenBank/DDBJ whole genome shotgun (WGS) entry which is preliminary data.</text>
</comment>
<proteinExistence type="predicted"/>
<keyword evidence="4" id="KW-1185">Reference proteome</keyword>
<dbReference type="SUPFAM" id="SSF103647">
    <property type="entry name" value="TSP type-3 repeat"/>
    <property type="match status" value="1"/>
</dbReference>
<dbReference type="OrthoDB" id="9765926at2"/>
<accession>A0A7J5AB91</accession>
<dbReference type="RefSeq" id="WP_151108253.1">
    <property type="nucleotide sequence ID" value="NZ_WAEM01000007.1"/>
</dbReference>
<evidence type="ECO:0000256" key="1">
    <source>
        <dbReference type="SAM" id="SignalP"/>
    </source>
</evidence>
<dbReference type="Pfam" id="PF13585">
    <property type="entry name" value="CHU_C"/>
    <property type="match status" value="1"/>
</dbReference>